<dbReference type="RefSeq" id="WP_014785859.1">
    <property type="nucleotide sequence ID" value="NC_018014.1"/>
</dbReference>
<keyword evidence="4 7" id="KW-0812">Transmembrane</keyword>
<keyword evidence="5 7" id="KW-1133">Transmembrane helix</keyword>
<feature type="transmembrane region" description="Helical" evidence="7">
    <location>
        <begin position="116"/>
        <end position="135"/>
    </location>
</feature>
<evidence type="ECO:0000256" key="7">
    <source>
        <dbReference type="SAM" id="Phobius"/>
    </source>
</evidence>
<feature type="transmembrane region" description="Helical" evidence="7">
    <location>
        <begin position="334"/>
        <end position="352"/>
    </location>
</feature>
<dbReference type="Proteomes" id="UP000006056">
    <property type="component" value="Chromosome"/>
</dbReference>
<evidence type="ECO:0000256" key="1">
    <source>
        <dbReference type="ARBA" id="ARBA00004651"/>
    </source>
</evidence>
<evidence type="ECO:0000256" key="6">
    <source>
        <dbReference type="ARBA" id="ARBA00023136"/>
    </source>
</evidence>
<evidence type="ECO:0000256" key="2">
    <source>
        <dbReference type="ARBA" id="ARBA00005262"/>
    </source>
</evidence>
<organism evidence="9 10">
    <name type="scientific">Terriglobus roseus (strain DSM 18391 / NRRL B-41598 / KBS 63)</name>
    <dbReference type="NCBI Taxonomy" id="926566"/>
    <lineage>
        <taxon>Bacteria</taxon>
        <taxon>Pseudomonadati</taxon>
        <taxon>Acidobacteriota</taxon>
        <taxon>Terriglobia</taxon>
        <taxon>Terriglobales</taxon>
        <taxon>Acidobacteriaceae</taxon>
        <taxon>Terriglobus</taxon>
    </lineage>
</organism>
<dbReference type="STRING" id="926566.Terro_2004"/>
<dbReference type="EMBL" id="CP003379">
    <property type="protein sequence ID" value="AFL88290.1"/>
    <property type="molecule type" value="Genomic_DNA"/>
</dbReference>
<dbReference type="PANTHER" id="PTHR33567:SF3">
    <property type="entry name" value="CHROMATE ION TRANSPORTER (EUROFUNG)"/>
    <property type="match status" value="1"/>
</dbReference>
<dbReference type="GO" id="GO:0005886">
    <property type="term" value="C:plasma membrane"/>
    <property type="evidence" value="ECO:0007669"/>
    <property type="project" value="UniProtKB-SubCell"/>
</dbReference>
<evidence type="ECO:0000256" key="4">
    <source>
        <dbReference type="ARBA" id="ARBA00022692"/>
    </source>
</evidence>
<comment type="subcellular location">
    <subcellularLocation>
        <location evidence="1">Cell membrane</location>
        <topology evidence="1">Multi-pass membrane protein</topology>
    </subcellularLocation>
</comment>
<evidence type="ECO:0000256" key="3">
    <source>
        <dbReference type="ARBA" id="ARBA00022475"/>
    </source>
</evidence>
<name>I3ZHB3_TERRK</name>
<dbReference type="NCBIfam" id="TIGR00937">
    <property type="entry name" value="2A51"/>
    <property type="match status" value="1"/>
</dbReference>
<reference evidence="9 10" key="1">
    <citation type="submission" date="2012-06" db="EMBL/GenBank/DDBJ databases">
        <title>Complete genome of Terriglobus roseus DSM 18391.</title>
        <authorList>
            <consortium name="US DOE Joint Genome Institute (JGI-PGF)"/>
            <person name="Lucas S."/>
            <person name="Copeland A."/>
            <person name="Lapidus A."/>
            <person name="Glavina del Rio T."/>
            <person name="Dalin E."/>
            <person name="Tice H."/>
            <person name="Bruce D."/>
            <person name="Goodwin L."/>
            <person name="Pitluck S."/>
            <person name="Peters L."/>
            <person name="Mikhailova N."/>
            <person name="Munk A.C.C."/>
            <person name="Kyrpides N."/>
            <person name="Mavromatis K."/>
            <person name="Ivanova N."/>
            <person name="Brettin T."/>
            <person name="Detter J.C."/>
            <person name="Han C."/>
            <person name="Larimer F."/>
            <person name="Land M."/>
            <person name="Hauser L."/>
            <person name="Markowitz V."/>
            <person name="Cheng J.-F."/>
            <person name="Hugenholtz P."/>
            <person name="Woyke T."/>
            <person name="Wu D."/>
            <person name="Brambilla E."/>
            <person name="Klenk H.-P."/>
            <person name="Eisen J.A."/>
        </authorList>
    </citation>
    <scope>NUCLEOTIDE SEQUENCE [LARGE SCALE GENOMIC DNA]</scope>
    <source>
        <strain evidence="9">DSM 18391</strain>
        <strain evidence="10">DSM 18391 / NRRL B-41598 / KBS 63</strain>
    </source>
</reference>
<evidence type="ECO:0000313" key="9">
    <source>
        <dbReference type="EMBL" id="AFL88631.1"/>
    </source>
</evidence>
<feature type="transmembrane region" description="Helical" evidence="7">
    <location>
        <begin position="223"/>
        <end position="247"/>
    </location>
</feature>
<evidence type="ECO:0000313" key="10">
    <source>
        <dbReference type="Proteomes" id="UP000006056"/>
    </source>
</evidence>
<feature type="transmembrane region" description="Helical" evidence="7">
    <location>
        <begin position="84"/>
        <end position="104"/>
    </location>
</feature>
<sequence length="401" mass="42170">MEQESSRGTTLEVFLAFLRLGCVSFGGPIAHLGYLQEDIVVQRRWCNEDSFAELIALAQSLPGPSSSQVCFGLGVLRAGWLGGIAAWTAFTLPSALLMLLFAFAATHLSGTLGLRIVHGLQLVAVAIVAQAVLMMQRSLAPDRGRMIIAVGALVIVSFGPARFGTLLAILLGAIIGLAFFRTVPPASPRAFLVRPSRIVGIACAATLFGLLLLLPVTSRLTHLLALQVLSAFYTCGALVFGGGHVVLPLLESAFVTPGWVSEPVFLSGYGAAQAVPGPLFTFGAFLGASIQGSAHRVLFGLLGLLGLSAPGLLAMGSILPFWQSWRERHTVQSALRGVNAAVVGVLIAALFHPLWTTAIHGTADFCIALLAFVLITQWKLQPILVVAITLALNLAGSGAWH</sequence>
<dbReference type="AlphaFoldDB" id="I3ZHB3"/>
<dbReference type="KEGG" id="trs:Terro_2370"/>
<dbReference type="HOGENOM" id="CLU_018106_0_1_0"/>
<comment type="similarity">
    <text evidence="2">Belongs to the chromate ion transporter (CHR) (TC 2.A.51) family.</text>
</comment>
<feature type="transmembrane region" description="Helical" evidence="7">
    <location>
        <begin position="13"/>
        <end position="35"/>
    </location>
</feature>
<dbReference type="PANTHER" id="PTHR33567">
    <property type="entry name" value="CHROMATE ION TRANSPORTER (EUROFUNG)"/>
    <property type="match status" value="1"/>
</dbReference>
<dbReference type="eggNOG" id="COG2059">
    <property type="taxonomic scope" value="Bacteria"/>
</dbReference>
<evidence type="ECO:0000313" key="8">
    <source>
        <dbReference type="EMBL" id="AFL88290.1"/>
    </source>
</evidence>
<dbReference type="PIRSF" id="PIRSF004810">
    <property type="entry name" value="ChrA"/>
    <property type="match status" value="1"/>
</dbReference>
<accession>I3ZHB3</accession>
<gene>
    <name evidence="8" type="ordered locus">Terro_2004</name>
    <name evidence="9" type="ordered locus">Terro_2370</name>
</gene>
<evidence type="ECO:0000256" key="5">
    <source>
        <dbReference type="ARBA" id="ARBA00022989"/>
    </source>
</evidence>
<feature type="transmembrane region" description="Helical" evidence="7">
    <location>
        <begin position="198"/>
        <end position="216"/>
    </location>
</feature>
<keyword evidence="3" id="KW-1003">Cell membrane</keyword>
<dbReference type="EMBL" id="CP003379">
    <property type="protein sequence ID" value="AFL88631.1"/>
    <property type="molecule type" value="Genomic_DNA"/>
</dbReference>
<keyword evidence="10" id="KW-1185">Reference proteome</keyword>
<feature type="transmembrane region" description="Helical" evidence="7">
    <location>
        <begin position="297"/>
        <end position="322"/>
    </location>
</feature>
<protein>
    <submittedName>
        <fullName evidence="9">Chromate transporter, chromate ion transporter family</fullName>
    </submittedName>
</protein>
<proteinExistence type="inferred from homology"/>
<dbReference type="PATRIC" id="fig|926566.3.peg.1978"/>
<feature type="transmembrane region" description="Helical" evidence="7">
    <location>
        <begin position="147"/>
        <end position="178"/>
    </location>
</feature>
<dbReference type="KEGG" id="trs:Terro_2004"/>
<dbReference type="OrthoDB" id="9788907at2"/>
<dbReference type="InterPro" id="IPR003370">
    <property type="entry name" value="Chromate_transpt"/>
</dbReference>
<dbReference type="Pfam" id="PF02417">
    <property type="entry name" value="Chromate_transp"/>
    <property type="match status" value="2"/>
</dbReference>
<dbReference type="InterPro" id="IPR014047">
    <property type="entry name" value="Chr_Tranpt_l_chain"/>
</dbReference>
<dbReference type="GO" id="GO:0015109">
    <property type="term" value="F:chromate transmembrane transporter activity"/>
    <property type="evidence" value="ECO:0007669"/>
    <property type="project" value="InterPro"/>
</dbReference>
<keyword evidence="6 7" id="KW-0472">Membrane</keyword>